<keyword evidence="1" id="KW-0812">Transmembrane</keyword>
<keyword evidence="1" id="KW-0472">Membrane</keyword>
<feature type="transmembrane region" description="Helical" evidence="1">
    <location>
        <begin position="303"/>
        <end position="322"/>
    </location>
</feature>
<reference evidence="2" key="1">
    <citation type="submission" date="2021-01" db="EMBL/GenBank/DDBJ databases">
        <title>Modified the classification status of verrucomicrobia.</title>
        <authorList>
            <person name="Feng X."/>
        </authorList>
    </citation>
    <scope>NUCLEOTIDE SEQUENCE</scope>
    <source>
        <strain evidence="2">KCTC 22201</strain>
    </source>
</reference>
<name>A0A934RDL9_9BACT</name>
<dbReference type="EMBL" id="JAENII010000004">
    <property type="protein sequence ID" value="MBK1826641.1"/>
    <property type="molecule type" value="Genomic_DNA"/>
</dbReference>
<feature type="transmembrane region" description="Helical" evidence="1">
    <location>
        <begin position="229"/>
        <end position="249"/>
    </location>
</feature>
<feature type="transmembrane region" description="Helical" evidence="1">
    <location>
        <begin position="280"/>
        <end position="296"/>
    </location>
</feature>
<dbReference type="RefSeq" id="WP_200277791.1">
    <property type="nucleotide sequence ID" value="NZ_JAENII010000004.1"/>
</dbReference>
<organism evidence="2 3">
    <name type="scientific">Haloferula rosea</name>
    <dbReference type="NCBI Taxonomy" id="490093"/>
    <lineage>
        <taxon>Bacteria</taxon>
        <taxon>Pseudomonadati</taxon>
        <taxon>Verrucomicrobiota</taxon>
        <taxon>Verrucomicrobiia</taxon>
        <taxon>Verrucomicrobiales</taxon>
        <taxon>Verrucomicrobiaceae</taxon>
        <taxon>Haloferula</taxon>
    </lineage>
</organism>
<feature type="transmembrane region" description="Helical" evidence="1">
    <location>
        <begin position="21"/>
        <end position="39"/>
    </location>
</feature>
<dbReference type="SUPFAM" id="SSF103473">
    <property type="entry name" value="MFS general substrate transporter"/>
    <property type="match status" value="1"/>
</dbReference>
<dbReference type="PROSITE" id="PS51257">
    <property type="entry name" value="PROKAR_LIPOPROTEIN"/>
    <property type="match status" value="1"/>
</dbReference>
<keyword evidence="3" id="KW-1185">Reference proteome</keyword>
<evidence type="ECO:0008006" key="4">
    <source>
        <dbReference type="Google" id="ProtNLM"/>
    </source>
</evidence>
<dbReference type="InterPro" id="IPR036259">
    <property type="entry name" value="MFS_trans_sf"/>
</dbReference>
<evidence type="ECO:0000313" key="3">
    <source>
        <dbReference type="Proteomes" id="UP000658278"/>
    </source>
</evidence>
<accession>A0A934RDL9</accession>
<feature type="transmembrane region" description="Helical" evidence="1">
    <location>
        <begin position="334"/>
        <end position="354"/>
    </location>
</feature>
<protein>
    <recommendedName>
        <fullName evidence="4">MFS transporter</fullName>
    </recommendedName>
</protein>
<sequence>MADRSERSRITAHLASHPKTFVLFATASAFACYFCTYAFRKPFSAATFEGVPLFLSFDGRTLEPKTLFVIAQIFGYCVSKFIGTRLCAELRREDLAKALIITVLLGMLALLGFATLPLPLKVIAIFLNGIPLGVIWGFIVRYLEGRSTSELLLAGLSSSYILSSGEVKRVGRWLIESGVSEFWMPFATGALFLLPFLASVGLLSLLPAPSAEDEALRIRRQPMDRERRWAFMRRFFPGMILLCIAYLFLTAYRDFRDNYQADLFMQMGIEEAAAFSRTERPIAFFVMIVMALLFLIRKNRTALAVSYGIMISGLAMMGGSTWLYQSREISGEMWMIASGLGAYLAYVPFGSLLFDRTIAVTRFQGTAVFAIYVADALGYTGSVGVQLYKDLFAGDESRLDFFMNFTYGMAAVGIPLMAGAMIYFLGQKPEPEPATDA</sequence>
<feature type="transmembrane region" description="Helical" evidence="1">
    <location>
        <begin position="66"/>
        <end position="83"/>
    </location>
</feature>
<proteinExistence type="predicted"/>
<dbReference type="AlphaFoldDB" id="A0A934RDL9"/>
<dbReference type="Pfam" id="PF18943">
    <property type="entry name" value="DUF5690"/>
    <property type="match status" value="1"/>
</dbReference>
<feature type="transmembrane region" description="Helical" evidence="1">
    <location>
        <begin position="405"/>
        <end position="425"/>
    </location>
</feature>
<feature type="transmembrane region" description="Helical" evidence="1">
    <location>
        <begin position="366"/>
        <end position="385"/>
    </location>
</feature>
<dbReference type="Proteomes" id="UP000658278">
    <property type="component" value="Unassembled WGS sequence"/>
</dbReference>
<comment type="caution">
    <text evidence="2">The sequence shown here is derived from an EMBL/GenBank/DDBJ whole genome shotgun (WGS) entry which is preliminary data.</text>
</comment>
<dbReference type="InterPro" id="IPR043745">
    <property type="entry name" value="DUF5690"/>
</dbReference>
<gene>
    <name evidence="2" type="ORF">JIN81_06400</name>
</gene>
<keyword evidence="1" id="KW-1133">Transmembrane helix</keyword>
<evidence type="ECO:0000313" key="2">
    <source>
        <dbReference type="EMBL" id="MBK1826641.1"/>
    </source>
</evidence>
<feature type="transmembrane region" description="Helical" evidence="1">
    <location>
        <begin position="122"/>
        <end position="139"/>
    </location>
</feature>
<evidence type="ECO:0000256" key="1">
    <source>
        <dbReference type="SAM" id="Phobius"/>
    </source>
</evidence>
<feature type="transmembrane region" description="Helical" evidence="1">
    <location>
        <begin position="95"/>
        <end position="116"/>
    </location>
</feature>